<dbReference type="Proteomes" id="UP000261166">
    <property type="component" value="Unassembled WGS sequence"/>
</dbReference>
<evidence type="ECO:0000313" key="4">
    <source>
        <dbReference type="Proteomes" id="UP000261166"/>
    </source>
</evidence>
<dbReference type="RefSeq" id="WP_025487593.1">
    <property type="nucleotide sequence ID" value="NZ_CALBAU010000266.1"/>
</dbReference>
<dbReference type="Pfam" id="PF08902">
    <property type="entry name" value="DUF1848"/>
    <property type="match status" value="1"/>
</dbReference>
<dbReference type="Proteomes" id="UP000260812">
    <property type="component" value="Unassembled WGS sequence"/>
</dbReference>
<keyword evidence="3" id="KW-1185">Reference proteome</keyword>
<name>A0A3E3IZG7_9FIRM</name>
<sequence>MILSVSRRTDIPCRYSEWFMNRIREGSAVVRNPFNAGQLGRIPMTPEAVDCIVFWTKDPQPLMPYLKELDNRGYRYYFQFTLTPYGKALEPGLRDKKEIIRTFRSLAEQIGSGRIIWRYDPVIINEEMGIGYHKQAFRQLCLELQGCMRSVTVSFVDRYSGNGYWQKPGKPEARRKSLLRDAAETEMEELAAFFARTGVAYGLQVSACCEAKDLTAFGVGRASCIDRAVIEDILGGSVTLKPDKGQRKGCGCYESIDIGAYNTCPNGCIYCYANHSPKALEANLRQMDKNSEMLVGHVREGDKVTERRAVSCFDGQYGLKF</sequence>
<proteinExistence type="predicted"/>
<evidence type="ECO:0000313" key="1">
    <source>
        <dbReference type="EMBL" id="RGE59124.1"/>
    </source>
</evidence>
<accession>A0A3E3IZG7</accession>
<evidence type="ECO:0000313" key="3">
    <source>
        <dbReference type="Proteomes" id="UP000260812"/>
    </source>
</evidence>
<comment type="caution">
    <text evidence="2">The sequence shown here is derived from an EMBL/GenBank/DDBJ whole genome shotgun (WGS) entry which is preliminary data.</text>
</comment>
<dbReference type="EMBL" id="QVLV01000009">
    <property type="protein sequence ID" value="RGE59124.1"/>
    <property type="molecule type" value="Genomic_DNA"/>
</dbReference>
<dbReference type="InterPro" id="IPR014998">
    <property type="entry name" value="DUF1848"/>
</dbReference>
<dbReference type="AlphaFoldDB" id="A0A3E3IZG7"/>
<protein>
    <submittedName>
        <fullName evidence="2">DUF1848 domain-containing protein</fullName>
    </submittedName>
</protein>
<gene>
    <name evidence="2" type="ORF">DWY69_09000</name>
    <name evidence="1" type="ORF">DXC51_14170</name>
</gene>
<organism evidence="2 4">
    <name type="scientific">Eisenbergiella massiliensis</name>
    <dbReference type="NCBI Taxonomy" id="1720294"/>
    <lineage>
        <taxon>Bacteria</taxon>
        <taxon>Bacillati</taxon>
        <taxon>Bacillota</taxon>
        <taxon>Clostridia</taxon>
        <taxon>Lachnospirales</taxon>
        <taxon>Lachnospiraceae</taxon>
        <taxon>Eisenbergiella</taxon>
    </lineage>
</organism>
<dbReference type="OrthoDB" id="9771212at2"/>
<reference evidence="2 4" key="1">
    <citation type="submission" date="2018-08" db="EMBL/GenBank/DDBJ databases">
        <title>A genome reference for cultivated species of the human gut microbiota.</title>
        <authorList>
            <person name="Zou Y."/>
            <person name="Xue W."/>
            <person name="Luo G."/>
        </authorList>
    </citation>
    <scope>NUCLEOTIDE SEQUENCE [LARGE SCALE GENOMIC DNA]</scope>
    <source>
        <strain evidence="2 4">AF26-4BH</strain>
        <strain evidence="1">TF05-5AC</strain>
    </source>
</reference>
<evidence type="ECO:0000313" key="2">
    <source>
        <dbReference type="EMBL" id="RGE72472.1"/>
    </source>
</evidence>
<dbReference type="EMBL" id="QVLU01000006">
    <property type="protein sequence ID" value="RGE72472.1"/>
    <property type="molecule type" value="Genomic_DNA"/>
</dbReference>
<dbReference type="GeneID" id="97987978"/>